<gene>
    <name evidence="1" type="primary">NAE1</name>
    <name evidence="1" type="ORF">EV182_000453</name>
</gene>
<accession>A0ACC1HUH4</accession>
<dbReference type="Proteomes" id="UP001145114">
    <property type="component" value="Unassembled WGS sequence"/>
</dbReference>
<organism evidence="1 2">
    <name type="scientific">Spiromyces aspiralis</name>
    <dbReference type="NCBI Taxonomy" id="68401"/>
    <lineage>
        <taxon>Eukaryota</taxon>
        <taxon>Fungi</taxon>
        <taxon>Fungi incertae sedis</taxon>
        <taxon>Zoopagomycota</taxon>
        <taxon>Kickxellomycotina</taxon>
        <taxon>Kickxellomycetes</taxon>
        <taxon>Kickxellales</taxon>
        <taxon>Kickxellaceae</taxon>
        <taxon>Spiromyces</taxon>
    </lineage>
</organism>
<dbReference type="EMBL" id="JAMZIH010000020">
    <property type="protein sequence ID" value="KAJ1680219.1"/>
    <property type="molecule type" value="Genomic_DNA"/>
</dbReference>
<comment type="caution">
    <text evidence="1">The sequence shown here is derived from an EMBL/GenBank/DDBJ whole genome shotgun (WGS) entry which is preliminary data.</text>
</comment>
<evidence type="ECO:0000313" key="2">
    <source>
        <dbReference type="Proteomes" id="UP001145114"/>
    </source>
</evidence>
<evidence type="ECO:0000313" key="1">
    <source>
        <dbReference type="EMBL" id="KAJ1680219.1"/>
    </source>
</evidence>
<name>A0ACC1HUH4_9FUNG</name>
<sequence>MLWDALSAGQNSNGDVGSAIGLDFAEFRRLPNVIEAVAFSKRRHGGDKVAWYDPVKVPAGVQQLFNDPKCRDLAPQSDPFWIVLRALKEFVESRDQGDGKLPQQGLGDEMPDMHASTERYLALKQVYRDKARRDLEMVIANVRLFESRLRRMDGKEDSSSSKIPEEYIAEVCQNSHHLRVVRPCSSRTIGADVMQQQRNHCAAGMCLYALLEHASGGTNVAARPQRQGDNNNNDDDDDNVHYFRCNYYYQPMVAFVAGAGAQEITKLLTSHHTPTDNVFVFDGMQNQGYSFYLP</sequence>
<reference evidence="1" key="1">
    <citation type="submission" date="2022-06" db="EMBL/GenBank/DDBJ databases">
        <title>Phylogenomic reconstructions and comparative analyses of Kickxellomycotina fungi.</title>
        <authorList>
            <person name="Reynolds N.K."/>
            <person name="Stajich J.E."/>
            <person name="Barry K."/>
            <person name="Grigoriev I.V."/>
            <person name="Crous P."/>
            <person name="Smith M.E."/>
        </authorList>
    </citation>
    <scope>NUCLEOTIDE SEQUENCE</scope>
    <source>
        <strain evidence="1">RSA 2271</strain>
    </source>
</reference>
<keyword evidence="2" id="KW-1185">Reference proteome</keyword>
<protein>
    <submittedName>
        <fullName evidence="1">NEDD8-activating enzyme E1 regulatory subunit</fullName>
    </submittedName>
</protein>
<proteinExistence type="predicted"/>